<evidence type="ECO:0000313" key="11">
    <source>
        <dbReference type="EMBL" id="QNT64174.1"/>
    </source>
</evidence>
<evidence type="ECO:0000256" key="1">
    <source>
        <dbReference type="ARBA" id="ARBA00000380"/>
    </source>
</evidence>
<dbReference type="CDD" id="cd07067">
    <property type="entry name" value="HP_PGM_like"/>
    <property type="match status" value="1"/>
</dbReference>
<evidence type="ECO:0000256" key="2">
    <source>
        <dbReference type="ARBA" id="ARBA00006717"/>
    </source>
</evidence>
<feature type="site" description="Transition state stabilizer" evidence="6 9">
    <location>
        <position position="189"/>
    </location>
</feature>
<evidence type="ECO:0000256" key="7">
    <source>
        <dbReference type="PIRSR" id="PIRSR613078-1"/>
    </source>
</evidence>
<feature type="binding site" evidence="6 8">
    <location>
        <begin position="190"/>
        <end position="191"/>
    </location>
    <ligand>
        <name>substrate</name>
    </ligand>
</feature>
<keyword evidence="5 6" id="KW-0413">Isomerase</keyword>
<keyword evidence="4 6" id="KW-0324">Glycolysis</keyword>
<dbReference type="InterPro" id="IPR013078">
    <property type="entry name" value="His_Pase_superF_clade-1"/>
</dbReference>
<dbReference type="FunFam" id="3.40.50.1240:FF:000003">
    <property type="entry name" value="2,3-bisphosphoglycerate-dependent phosphoglycerate mutase"/>
    <property type="match status" value="1"/>
</dbReference>
<keyword evidence="12" id="KW-1185">Reference proteome</keyword>
<dbReference type="RefSeq" id="WP_006845893.1">
    <property type="nucleotide sequence ID" value="NZ_CP026847.1"/>
</dbReference>
<comment type="function">
    <text evidence="6 10">Catalyzes the interconversion of 2-phosphoglycerate and 3-phosphoglycerate.</text>
</comment>
<feature type="binding site" evidence="6 8">
    <location>
        <begin position="8"/>
        <end position="15"/>
    </location>
    <ligand>
        <name>substrate</name>
    </ligand>
</feature>
<evidence type="ECO:0000256" key="8">
    <source>
        <dbReference type="PIRSR" id="PIRSR613078-2"/>
    </source>
</evidence>
<organism evidence="11 12">
    <name type="scientific">Weissella koreensis</name>
    <dbReference type="NCBI Taxonomy" id="165096"/>
    <lineage>
        <taxon>Bacteria</taxon>
        <taxon>Bacillati</taxon>
        <taxon>Bacillota</taxon>
        <taxon>Bacilli</taxon>
        <taxon>Lactobacillales</taxon>
        <taxon>Lactobacillaceae</taxon>
        <taxon>Weissella</taxon>
    </lineage>
</organism>
<proteinExistence type="inferred from homology"/>
<dbReference type="OMA" id="MLPYWYD"/>
<dbReference type="Proteomes" id="UP000516446">
    <property type="component" value="Chromosome"/>
</dbReference>
<dbReference type="GO" id="GO:0004619">
    <property type="term" value="F:phosphoglycerate mutase activity"/>
    <property type="evidence" value="ECO:0007669"/>
    <property type="project" value="UniProtKB-UniRule"/>
</dbReference>
<dbReference type="SUPFAM" id="SSF53254">
    <property type="entry name" value="Phosphoglycerate mutase-like"/>
    <property type="match status" value="1"/>
</dbReference>
<dbReference type="AlphaFoldDB" id="A0A7H1ML38"/>
<feature type="binding site" evidence="6 8">
    <location>
        <begin position="87"/>
        <end position="90"/>
    </location>
    <ligand>
        <name>substrate</name>
    </ligand>
</feature>
<evidence type="ECO:0000313" key="12">
    <source>
        <dbReference type="Proteomes" id="UP000516446"/>
    </source>
</evidence>
<accession>A0A7H1ML38</accession>
<comment type="caution">
    <text evidence="6">Lacks conserved residue(s) required for the propagation of feature annotation.</text>
</comment>
<dbReference type="InterPro" id="IPR001345">
    <property type="entry name" value="PG/BPGM_mutase_AS"/>
</dbReference>
<dbReference type="PROSITE" id="PS00175">
    <property type="entry name" value="PG_MUTASE"/>
    <property type="match status" value="1"/>
</dbReference>
<dbReference type="GO" id="GO:0006094">
    <property type="term" value="P:gluconeogenesis"/>
    <property type="evidence" value="ECO:0007669"/>
    <property type="project" value="UniProtKB-UniRule"/>
</dbReference>
<feature type="active site" description="Proton donor/acceptor" evidence="6 7">
    <location>
        <position position="87"/>
    </location>
</feature>
<dbReference type="Gene3D" id="3.40.50.1240">
    <property type="entry name" value="Phosphoglycerate mutase-like"/>
    <property type="match status" value="1"/>
</dbReference>
<comment type="catalytic activity">
    <reaction evidence="1 6 10">
        <text>(2R)-2-phosphoglycerate = (2R)-3-phosphoglycerate</text>
        <dbReference type="Rhea" id="RHEA:15901"/>
        <dbReference type="ChEBI" id="CHEBI:58272"/>
        <dbReference type="ChEBI" id="CHEBI:58289"/>
        <dbReference type="EC" id="5.4.2.11"/>
    </reaction>
</comment>
<evidence type="ECO:0000256" key="9">
    <source>
        <dbReference type="PIRSR" id="PIRSR613078-3"/>
    </source>
</evidence>
<dbReference type="InterPro" id="IPR005952">
    <property type="entry name" value="Phosphogly_mut1"/>
</dbReference>
<comment type="pathway">
    <text evidence="6 10">Carbohydrate degradation; glycolysis; pyruvate from D-glyceraldehyde 3-phosphate: step 3/5.</text>
</comment>
<feature type="active site" description="Tele-phosphohistidine intermediate" evidence="6 7">
    <location>
        <position position="9"/>
    </location>
</feature>
<evidence type="ECO:0000256" key="3">
    <source>
        <dbReference type="ARBA" id="ARBA00022432"/>
    </source>
</evidence>
<evidence type="ECO:0000256" key="5">
    <source>
        <dbReference type="ARBA" id="ARBA00023235"/>
    </source>
</evidence>
<dbReference type="NCBIfam" id="NF010713">
    <property type="entry name" value="PRK14115.1"/>
    <property type="match status" value="1"/>
</dbReference>
<keyword evidence="3 6" id="KW-0312">Gluconeogenesis</keyword>
<feature type="binding site" evidence="6 8">
    <location>
        <position position="98"/>
    </location>
    <ligand>
        <name>substrate</name>
    </ligand>
</feature>
<evidence type="ECO:0000256" key="4">
    <source>
        <dbReference type="ARBA" id="ARBA00023152"/>
    </source>
</evidence>
<dbReference type="InterPro" id="IPR029033">
    <property type="entry name" value="His_PPase_superfam"/>
</dbReference>
<gene>
    <name evidence="6 11" type="primary">gpmA</name>
    <name evidence="11" type="ORF">FY536_02310</name>
</gene>
<dbReference type="UniPathway" id="UPA00109">
    <property type="reaction ID" value="UER00186"/>
</dbReference>
<feature type="binding site" evidence="6 8">
    <location>
        <begin position="114"/>
        <end position="115"/>
    </location>
    <ligand>
        <name>substrate</name>
    </ligand>
</feature>
<dbReference type="HAMAP" id="MF_01039">
    <property type="entry name" value="PGAM_GpmA"/>
    <property type="match status" value="1"/>
</dbReference>
<dbReference type="PANTHER" id="PTHR11931">
    <property type="entry name" value="PHOSPHOGLYCERATE MUTASE"/>
    <property type="match status" value="1"/>
</dbReference>
<sequence>MAKLVLIRHGQSEWNALNLFNGWVDTKLSDKGIAQAKAAGEMLAKEGIEFDQAYTSVLTRAITTLHYALEEAGQMFIPETKSWRLNERHYGALQGLNKADAAAKYGDEQVHQWRRSYDVLPPLLTEQAKTVEVLGKTYPAFDRRYADVPEGQLPFGENLKVTLERVLPFWESNISKDLAAGKNVVIAAHGNSLRALVKHIENISDDDILGVEIANGQPLVYDFDQDLKVLSKNVLTSEN</sequence>
<dbReference type="SMART" id="SM00855">
    <property type="entry name" value="PGAM"/>
    <property type="match status" value="1"/>
</dbReference>
<feature type="binding site" evidence="6 8">
    <location>
        <position position="60"/>
    </location>
    <ligand>
        <name>substrate</name>
    </ligand>
</feature>
<dbReference type="Pfam" id="PF00300">
    <property type="entry name" value="His_Phos_1"/>
    <property type="match status" value="2"/>
</dbReference>
<comment type="similarity">
    <text evidence="2 6">Belongs to the phosphoglycerate mutase family. BPG-dependent PGAM subfamily.</text>
</comment>
<dbReference type="NCBIfam" id="TIGR01258">
    <property type="entry name" value="pgm_1"/>
    <property type="match status" value="1"/>
</dbReference>
<protein>
    <recommendedName>
        <fullName evidence="6 10">2,3-bisphosphoglycerate-dependent phosphoglycerate mutase</fullName>
        <shortName evidence="6">BPG-dependent PGAM</shortName>
        <shortName evidence="6">PGAM</shortName>
        <shortName evidence="6">Phosphoglyceromutase</shortName>
        <shortName evidence="6">dPGM</shortName>
        <ecNumber evidence="6 10">5.4.2.11</ecNumber>
    </recommendedName>
</protein>
<reference evidence="11 12" key="1">
    <citation type="submission" date="2019-08" db="EMBL/GenBank/DDBJ databases">
        <authorList>
            <person name="Chang H.C."/>
            <person name="Mun S.Y."/>
        </authorList>
    </citation>
    <scope>NUCLEOTIDE SEQUENCE [LARGE SCALE GENOMIC DNA]</scope>
    <source>
        <strain evidence="11 12">SK</strain>
    </source>
</reference>
<evidence type="ECO:0000256" key="10">
    <source>
        <dbReference type="RuleBase" id="RU004512"/>
    </source>
</evidence>
<dbReference type="EC" id="5.4.2.11" evidence="6 10"/>
<dbReference type="GO" id="GO:0006096">
    <property type="term" value="P:glycolytic process"/>
    <property type="evidence" value="ECO:0007669"/>
    <property type="project" value="UniProtKB-UniRule"/>
</dbReference>
<dbReference type="EMBL" id="CP043431">
    <property type="protein sequence ID" value="QNT64174.1"/>
    <property type="molecule type" value="Genomic_DNA"/>
</dbReference>
<evidence type="ECO:0000256" key="6">
    <source>
        <dbReference type="HAMAP-Rule" id="MF_01039"/>
    </source>
</evidence>
<name>A0A7H1ML38_9LACO</name>